<sequence>MTLAVCSGALRRAGAAGEAAQPSSMAPRRPQRISGEPAPRTASGRTHAWGRHIYLPTAAAPTASAVAYIPARGSPNCTSTDSHAASPRGTLPPPPPPPLPLPSARALTHQRWVRARRRGGGGAKRQATCAARSSGAGANQRLRGAPPRERQPQATTHPRHRTRSGIAPPRPASAVTRSAPPATGARRGLGGGSGAGGGGRLMVSGLTVAGLARRYPAPVHAAGCFWRTPFRGSVRLRQPVSGGSRPCAPFRPWDPRRTAIGALRGEGAGVGGGSTAAQHHRAQPKRASINEIVQRRGRTERRQGTADLLRGGERGGGLSEGRGGCAALSQACVHCAVLQGGQLLGRLARGGSDRVWGGLRCCGETHTTSGSVSMRCCSG</sequence>
<feature type="region of interest" description="Disordered" evidence="1">
    <location>
        <begin position="74"/>
        <end position="199"/>
    </location>
</feature>
<evidence type="ECO:0000313" key="2">
    <source>
        <dbReference type="EMBL" id="KAG5184657.1"/>
    </source>
</evidence>
<evidence type="ECO:0000313" key="3">
    <source>
        <dbReference type="Proteomes" id="UP000664859"/>
    </source>
</evidence>
<name>A0A835Z2X5_9STRA</name>
<comment type="caution">
    <text evidence="2">The sequence shown here is derived from an EMBL/GenBank/DDBJ whole genome shotgun (WGS) entry which is preliminary data.</text>
</comment>
<gene>
    <name evidence="2" type="ORF">JKP88DRAFT_219670</name>
</gene>
<proteinExistence type="predicted"/>
<feature type="compositionally biased region" description="Gly residues" evidence="1">
    <location>
        <begin position="187"/>
        <end position="199"/>
    </location>
</feature>
<organism evidence="2 3">
    <name type="scientific">Tribonema minus</name>
    <dbReference type="NCBI Taxonomy" id="303371"/>
    <lineage>
        <taxon>Eukaryota</taxon>
        <taxon>Sar</taxon>
        <taxon>Stramenopiles</taxon>
        <taxon>Ochrophyta</taxon>
        <taxon>PX clade</taxon>
        <taxon>Xanthophyceae</taxon>
        <taxon>Tribonematales</taxon>
        <taxon>Tribonemataceae</taxon>
        <taxon>Tribonema</taxon>
    </lineage>
</organism>
<feature type="compositionally biased region" description="Pro residues" evidence="1">
    <location>
        <begin position="90"/>
        <end position="101"/>
    </location>
</feature>
<feature type="region of interest" description="Disordered" evidence="1">
    <location>
        <begin position="12"/>
        <end position="46"/>
    </location>
</feature>
<keyword evidence="3" id="KW-1185">Reference proteome</keyword>
<dbReference type="Proteomes" id="UP000664859">
    <property type="component" value="Unassembled WGS sequence"/>
</dbReference>
<evidence type="ECO:0000256" key="1">
    <source>
        <dbReference type="SAM" id="MobiDB-lite"/>
    </source>
</evidence>
<reference evidence="2" key="1">
    <citation type="submission" date="2021-02" db="EMBL/GenBank/DDBJ databases">
        <title>First Annotated Genome of the Yellow-green Alga Tribonema minus.</title>
        <authorList>
            <person name="Mahan K.M."/>
        </authorList>
    </citation>
    <scope>NUCLEOTIDE SEQUENCE</scope>
    <source>
        <strain evidence="2">UTEX B ZZ1240</strain>
    </source>
</reference>
<protein>
    <submittedName>
        <fullName evidence="2">Uncharacterized protein</fullName>
    </submittedName>
</protein>
<dbReference type="AlphaFoldDB" id="A0A835Z2X5"/>
<accession>A0A835Z2X5</accession>
<dbReference type="EMBL" id="JAFCMP010000157">
    <property type="protein sequence ID" value="KAG5184657.1"/>
    <property type="molecule type" value="Genomic_DNA"/>
</dbReference>